<name>A0A0A9F8M0_ARUDO</name>
<proteinExistence type="predicted"/>
<feature type="compositionally biased region" description="Basic and acidic residues" evidence="1">
    <location>
        <begin position="12"/>
        <end position="26"/>
    </location>
</feature>
<sequence>MHASEQQQGMEGGRREMRRREVWEEF</sequence>
<dbReference type="EMBL" id="GBRH01188491">
    <property type="protein sequence ID" value="JAE09405.1"/>
    <property type="molecule type" value="Transcribed_RNA"/>
</dbReference>
<protein>
    <submittedName>
        <fullName evidence="2">Uncharacterized protein</fullName>
    </submittedName>
</protein>
<organism evidence="2">
    <name type="scientific">Arundo donax</name>
    <name type="common">Giant reed</name>
    <name type="synonym">Donax arundinaceus</name>
    <dbReference type="NCBI Taxonomy" id="35708"/>
    <lineage>
        <taxon>Eukaryota</taxon>
        <taxon>Viridiplantae</taxon>
        <taxon>Streptophyta</taxon>
        <taxon>Embryophyta</taxon>
        <taxon>Tracheophyta</taxon>
        <taxon>Spermatophyta</taxon>
        <taxon>Magnoliopsida</taxon>
        <taxon>Liliopsida</taxon>
        <taxon>Poales</taxon>
        <taxon>Poaceae</taxon>
        <taxon>PACMAD clade</taxon>
        <taxon>Arundinoideae</taxon>
        <taxon>Arundineae</taxon>
        <taxon>Arundo</taxon>
    </lineage>
</organism>
<evidence type="ECO:0000256" key="1">
    <source>
        <dbReference type="SAM" id="MobiDB-lite"/>
    </source>
</evidence>
<feature type="region of interest" description="Disordered" evidence="1">
    <location>
        <begin position="1"/>
        <end position="26"/>
    </location>
</feature>
<accession>A0A0A9F8M0</accession>
<dbReference type="AlphaFoldDB" id="A0A0A9F8M0"/>
<reference evidence="2" key="2">
    <citation type="journal article" date="2015" name="Data Brief">
        <title>Shoot transcriptome of the giant reed, Arundo donax.</title>
        <authorList>
            <person name="Barrero R.A."/>
            <person name="Guerrero F.D."/>
            <person name="Moolhuijzen P."/>
            <person name="Goolsby J.A."/>
            <person name="Tidwell J."/>
            <person name="Bellgard S.E."/>
            <person name="Bellgard M.I."/>
        </authorList>
    </citation>
    <scope>NUCLEOTIDE SEQUENCE</scope>
    <source>
        <tissue evidence="2">Shoot tissue taken approximately 20 cm above the soil surface</tissue>
    </source>
</reference>
<reference evidence="2" key="1">
    <citation type="submission" date="2014-09" db="EMBL/GenBank/DDBJ databases">
        <authorList>
            <person name="Magalhaes I.L.F."/>
            <person name="Oliveira U."/>
            <person name="Santos F.R."/>
            <person name="Vidigal T.H.D.A."/>
            <person name="Brescovit A.D."/>
            <person name="Santos A.J."/>
        </authorList>
    </citation>
    <scope>NUCLEOTIDE SEQUENCE</scope>
    <source>
        <tissue evidence="2">Shoot tissue taken approximately 20 cm above the soil surface</tissue>
    </source>
</reference>
<evidence type="ECO:0000313" key="2">
    <source>
        <dbReference type="EMBL" id="JAE09405.1"/>
    </source>
</evidence>